<dbReference type="PANTHER" id="PTHR19353">
    <property type="entry name" value="FATTY ACID DESATURASE 2"/>
    <property type="match status" value="1"/>
</dbReference>
<sequence>HHQHHAKPNVVAKDPDITVPYLYVLGDKMPVEWAQKRKGFMPYNWQHGYFWALGPAILLPVYFHVENIYFVIKRRDVVDLLCSVLFFVRLFAVFSPFLGGWGTFALYMFAR</sequence>
<keyword evidence="7 8" id="KW-0472">Membrane</keyword>
<evidence type="ECO:0000313" key="10">
    <source>
        <dbReference type="EnsemblMetazoa" id="CapteP108548"/>
    </source>
</evidence>
<evidence type="ECO:0000256" key="3">
    <source>
        <dbReference type="ARBA" id="ARBA00022692"/>
    </source>
</evidence>
<accession>R7U8W5</accession>
<dbReference type="EMBL" id="AMQN01026177">
    <property type="status" value="NOT_ANNOTATED_CDS"/>
    <property type="molecule type" value="Genomic_DNA"/>
</dbReference>
<evidence type="ECO:0000256" key="8">
    <source>
        <dbReference type="SAM" id="Phobius"/>
    </source>
</evidence>
<feature type="transmembrane region" description="Helical" evidence="8">
    <location>
        <begin position="49"/>
        <end position="72"/>
    </location>
</feature>
<dbReference type="Proteomes" id="UP000014760">
    <property type="component" value="Unassembled WGS sequence"/>
</dbReference>
<keyword evidence="3 8" id="KW-0812">Transmembrane</keyword>
<dbReference type="GO" id="GO:0016020">
    <property type="term" value="C:membrane"/>
    <property type="evidence" value="ECO:0007669"/>
    <property type="project" value="UniProtKB-SubCell"/>
</dbReference>
<evidence type="ECO:0000256" key="2">
    <source>
        <dbReference type="ARBA" id="ARBA00009295"/>
    </source>
</evidence>
<feature type="non-terminal residue" evidence="9">
    <location>
        <position position="1"/>
    </location>
</feature>
<organism evidence="9">
    <name type="scientific">Capitella teleta</name>
    <name type="common">Polychaete worm</name>
    <dbReference type="NCBI Taxonomy" id="283909"/>
    <lineage>
        <taxon>Eukaryota</taxon>
        <taxon>Metazoa</taxon>
        <taxon>Spiralia</taxon>
        <taxon>Lophotrochozoa</taxon>
        <taxon>Annelida</taxon>
        <taxon>Polychaeta</taxon>
        <taxon>Sedentaria</taxon>
        <taxon>Scolecida</taxon>
        <taxon>Capitellidae</taxon>
        <taxon>Capitella</taxon>
    </lineage>
</organism>
<keyword evidence="4 8" id="KW-1133">Transmembrane helix</keyword>
<dbReference type="HOGENOM" id="CLU_2164633_0_0_1"/>
<keyword evidence="11" id="KW-1185">Reference proteome</keyword>
<evidence type="ECO:0000256" key="5">
    <source>
        <dbReference type="ARBA" id="ARBA00023002"/>
    </source>
</evidence>
<reference evidence="11" key="1">
    <citation type="submission" date="2012-12" db="EMBL/GenBank/DDBJ databases">
        <authorList>
            <person name="Hellsten U."/>
            <person name="Grimwood J."/>
            <person name="Chapman J.A."/>
            <person name="Shapiro H."/>
            <person name="Aerts A."/>
            <person name="Otillar R.P."/>
            <person name="Terry A.Y."/>
            <person name="Boore J.L."/>
            <person name="Simakov O."/>
            <person name="Marletaz F."/>
            <person name="Cho S.-J."/>
            <person name="Edsinger-Gonzales E."/>
            <person name="Havlak P."/>
            <person name="Kuo D.-H."/>
            <person name="Larsson T."/>
            <person name="Lv J."/>
            <person name="Arendt D."/>
            <person name="Savage R."/>
            <person name="Osoegawa K."/>
            <person name="de Jong P."/>
            <person name="Lindberg D.R."/>
            <person name="Seaver E.C."/>
            <person name="Weisblat D.A."/>
            <person name="Putnam N.H."/>
            <person name="Grigoriev I.V."/>
            <person name="Rokhsar D.S."/>
        </authorList>
    </citation>
    <scope>NUCLEOTIDE SEQUENCE</scope>
    <source>
        <strain evidence="11">I ESC-2004</strain>
    </source>
</reference>
<evidence type="ECO:0000256" key="7">
    <source>
        <dbReference type="ARBA" id="ARBA00023136"/>
    </source>
</evidence>
<dbReference type="EnsemblMetazoa" id="CapteT108548">
    <property type="protein sequence ID" value="CapteP108548"/>
    <property type="gene ID" value="CapteG108548"/>
</dbReference>
<dbReference type="InterPro" id="IPR012171">
    <property type="entry name" value="Fatty_acid_desaturase"/>
</dbReference>
<evidence type="ECO:0000256" key="1">
    <source>
        <dbReference type="ARBA" id="ARBA00004141"/>
    </source>
</evidence>
<comment type="similarity">
    <text evidence="2">Belongs to the fatty acid desaturase type 1 family.</text>
</comment>
<protein>
    <recommendedName>
        <fullName evidence="12">Fatty acid desaturase domain-containing protein</fullName>
    </recommendedName>
</protein>
<name>R7U8W5_CAPTE</name>
<keyword evidence="6" id="KW-0443">Lipid metabolism</keyword>
<dbReference type="STRING" id="283909.R7U8W5"/>
<dbReference type="GO" id="GO:0006629">
    <property type="term" value="P:lipid metabolic process"/>
    <property type="evidence" value="ECO:0007669"/>
    <property type="project" value="UniProtKB-KW"/>
</dbReference>
<dbReference type="GO" id="GO:0016717">
    <property type="term" value="F:oxidoreductase activity, acting on paired donors, with oxidation of a pair of donors resulting in the reduction of molecular oxygen to two molecules of water"/>
    <property type="evidence" value="ECO:0007669"/>
    <property type="project" value="TreeGrafter"/>
</dbReference>
<dbReference type="AlphaFoldDB" id="R7U8W5"/>
<reference evidence="9 11" key="2">
    <citation type="journal article" date="2013" name="Nature">
        <title>Insights into bilaterian evolution from three spiralian genomes.</title>
        <authorList>
            <person name="Simakov O."/>
            <person name="Marletaz F."/>
            <person name="Cho S.J."/>
            <person name="Edsinger-Gonzales E."/>
            <person name="Havlak P."/>
            <person name="Hellsten U."/>
            <person name="Kuo D.H."/>
            <person name="Larsson T."/>
            <person name="Lv J."/>
            <person name="Arendt D."/>
            <person name="Savage R."/>
            <person name="Osoegawa K."/>
            <person name="de Jong P."/>
            <person name="Grimwood J."/>
            <person name="Chapman J.A."/>
            <person name="Shapiro H."/>
            <person name="Aerts A."/>
            <person name="Otillar R.P."/>
            <person name="Terry A.Y."/>
            <person name="Boore J.L."/>
            <person name="Grigoriev I.V."/>
            <person name="Lindberg D.R."/>
            <person name="Seaver E.C."/>
            <person name="Weisblat D.A."/>
            <person name="Putnam N.H."/>
            <person name="Rokhsar D.S."/>
        </authorList>
    </citation>
    <scope>NUCLEOTIDE SEQUENCE</scope>
    <source>
        <strain evidence="9 11">I ESC-2004</strain>
    </source>
</reference>
<dbReference type="OrthoDB" id="260091at2759"/>
<evidence type="ECO:0000313" key="11">
    <source>
        <dbReference type="Proteomes" id="UP000014760"/>
    </source>
</evidence>
<evidence type="ECO:0008006" key="12">
    <source>
        <dbReference type="Google" id="ProtNLM"/>
    </source>
</evidence>
<proteinExistence type="inferred from homology"/>
<dbReference type="PANTHER" id="PTHR19353:SF88">
    <property type="entry name" value="DELTA(5) FATTY ACID DESATURASE FAT-4"/>
    <property type="match status" value="1"/>
</dbReference>
<evidence type="ECO:0000256" key="6">
    <source>
        <dbReference type="ARBA" id="ARBA00023098"/>
    </source>
</evidence>
<evidence type="ECO:0000313" key="9">
    <source>
        <dbReference type="EMBL" id="ELU00137.1"/>
    </source>
</evidence>
<keyword evidence="5" id="KW-0560">Oxidoreductase</keyword>
<comment type="subcellular location">
    <subcellularLocation>
        <location evidence="1">Membrane</location>
        <topology evidence="1">Multi-pass membrane protein</topology>
    </subcellularLocation>
</comment>
<feature type="transmembrane region" description="Helical" evidence="8">
    <location>
        <begin position="84"/>
        <end position="110"/>
    </location>
</feature>
<dbReference type="EMBL" id="KB306117">
    <property type="protein sequence ID" value="ELU00137.1"/>
    <property type="molecule type" value="Genomic_DNA"/>
</dbReference>
<gene>
    <name evidence="9" type="ORF">CAPTEDRAFT_108548</name>
</gene>
<evidence type="ECO:0000256" key="4">
    <source>
        <dbReference type="ARBA" id="ARBA00022989"/>
    </source>
</evidence>
<reference evidence="10" key="3">
    <citation type="submission" date="2015-06" db="UniProtKB">
        <authorList>
            <consortium name="EnsemblMetazoa"/>
        </authorList>
    </citation>
    <scope>IDENTIFICATION</scope>
</reference>